<keyword evidence="9" id="KW-1185">Reference proteome</keyword>
<feature type="chain" id="PRO_5013861232" evidence="6">
    <location>
        <begin position="19"/>
        <end position="319"/>
    </location>
</feature>
<keyword evidence="3" id="KW-0813">Transport</keyword>
<evidence type="ECO:0000256" key="6">
    <source>
        <dbReference type="SAM" id="SignalP"/>
    </source>
</evidence>
<dbReference type="SUPFAM" id="SSF53807">
    <property type="entry name" value="Helical backbone' metal receptor"/>
    <property type="match status" value="1"/>
</dbReference>
<dbReference type="OrthoDB" id="63946at2"/>
<keyword evidence="4" id="KW-0406">Ion transport</keyword>
<dbReference type="AlphaFoldDB" id="A0A2G1MHJ7"/>
<evidence type="ECO:0000313" key="8">
    <source>
        <dbReference type="EMBL" id="PHP28164.1"/>
    </source>
</evidence>
<dbReference type="GO" id="GO:0030288">
    <property type="term" value="C:outer membrane-bounded periplasmic space"/>
    <property type="evidence" value="ECO:0007669"/>
    <property type="project" value="TreeGrafter"/>
</dbReference>
<comment type="similarity">
    <text evidence="2">Belongs to the bacterial solute-binding protein 8 family.</text>
</comment>
<proteinExistence type="inferred from homology"/>
<dbReference type="InterPro" id="IPR051313">
    <property type="entry name" value="Bact_iron-sidero_bind"/>
</dbReference>
<comment type="subcellular location">
    <subcellularLocation>
        <location evidence="1">Cell envelope</location>
    </subcellularLocation>
</comment>
<keyword evidence="5 6" id="KW-0732">Signal</keyword>
<comment type="caution">
    <text evidence="8">The sequence shown here is derived from an EMBL/GenBank/DDBJ whole genome shotgun (WGS) entry which is preliminary data.</text>
</comment>
<evidence type="ECO:0000313" key="9">
    <source>
        <dbReference type="Proteomes" id="UP000221860"/>
    </source>
</evidence>
<dbReference type="GO" id="GO:1901678">
    <property type="term" value="P:iron coordination entity transport"/>
    <property type="evidence" value="ECO:0007669"/>
    <property type="project" value="UniProtKB-ARBA"/>
</dbReference>
<sequence length="319" mass="34585">MKHLATMALIAATAPAVAQGARTVIDDTGAEVTLPANPQRIVSLHDTSLTVALLELGMEPVGSHGRTRADGTPYIRSSATATGTDFDNSGIAFVGNLPADEERVAAADPDLIVTTSWQTADVDRLRQIAPTYVFDIATADDFDVYARLAEITGRDDRLAALEARYEAQLDLIRSQVDTEALRVAVIQGHEGELLVWNTYGTLGKVLRDAGFQFPEIVDAIEGNQRQSFSAEMLPRFDVDMIFVTYRADRGETVADAKAALESVLPSWCDALHACRENQVVYLPRSLASTSTYDAASTLAYTVLSHVDGRDLTVMPDQPR</sequence>
<name>A0A2G1MHJ7_9RHOB</name>
<evidence type="ECO:0000259" key="7">
    <source>
        <dbReference type="PROSITE" id="PS50983"/>
    </source>
</evidence>
<keyword evidence="4" id="KW-0410">Iron transport</keyword>
<feature type="domain" description="Fe/B12 periplasmic-binding" evidence="7">
    <location>
        <begin position="40"/>
        <end position="310"/>
    </location>
</feature>
<dbReference type="Pfam" id="PF01497">
    <property type="entry name" value="Peripla_BP_2"/>
    <property type="match status" value="1"/>
</dbReference>
<dbReference type="Proteomes" id="UP000221860">
    <property type="component" value="Unassembled WGS sequence"/>
</dbReference>
<evidence type="ECO:0000256" key="2">
    <source>
        <dbReference type="ARBA" id="ARBA00008814"/>
    </source>
</evidence>
<dbReference type="PANTHER" id="PTHR30532">
    <property type="entry name" value="IRON III DICITRATE-BINDING PERIPLASMIC PROTEIN"/>
    <property type="match status" value="1"/>
</dbReference>
<reference evidence="8 9" key="1">
    <citation type="submission" date="2017-08" db="EMBL/GenBank/DDBJ databases">
        <title>Draft Genome Sequence of Loktanella cinnabarina Strain XM1, Isolated from Coastal Surface Water.</title>
        <authorList>
            <person name="Ma R."/>
            <person name="Wang J."/>
            <person name="Wang Q."/>
            <person name="Ma Z."/>
            <person name="Li J."/>
            <person name="Chen L."/>
        </authorList>
    </citation>
    <scope>NUCLEOTIDE SEQUENCE [LARGE SCALE GENOMIC DNA]</scope>
    <source>
        <strain evidence="8 9">XM1</strain>
    </source>
</reference>
<evidence type="ECO:0000256" key="3">
    <source>
        <dbReference type="ARBA" id="ARBA00022448"/>
    </source>
</evidence>
<feature type="signal peptide" evidence="6">
    <location>
        <begin position="1"/>
        <end position="18"/>
    </location>
</feature>
<dbReference type="InterPro" id="IPR002491">
    <property type="entry name" value="ABC_transptr_periplasmic_BD"/>
</dbReference>
<dbReference type="EMBL" id="NQWH01000008">
    <property type="protein sequence ID" value="PHP28164.1"/>
    <property type="molecule type" value="Genomic_DNA"/>
</dbReference>
<keyword evidence="4" id="KW-0408">Iron</keyword>
<evidence type="ECO:0000256" key="4">
    <source>
        <dbReference type="ARBA" id="ARBA00022496"/>
    </source>
</evidence>
<gene>
    <name evidence="8" type="ORF">CJ301_07235</name>
</gene>
<dbReference type="RefSeq" id="WP_099275819.1">
    <property type="nucleotide sequence ID" value="NZ_KZ304955.1"/>
</dbReference>
<dbReference type="PANTHER" id="PTHR30532:SF24">
    <property type="entry name" value="FERRIC ENTEROBACTIN-BINDING PERIPLASMIC PROTEIN FEPB"/>
    <property type="match status" value="1"/>
</dbReference>
<dbReference type="Gene3D" id="3.40.50.1980">
    <property type="entry name" value="Nitrogenase molybdenum iron protein domain"/>
    <property type="match status" value="2"/>
</dbReference>
<organism evidence="8 9">
    <name type="scientific">Limimaricola cinnabarinus</name>
    <dbReference type="NCBI Taxonomy" id="1125964"/>
    <lineage>
        <taxon>Bacteria</taxon>
        <taxon>Pseudomonadati</taxon>
        <taxon>Pseudomonadota</taxon>
        <taxon>Alphaproteobacteria</taxon>
        <taxon>Rhodobacterales</taxon>
        <taxon>Paracoccaceae</taxon>
        <taxon>Limimaricola</taxon>
    </lineage>
</organism>
<protein>
    <submittedName>
        <fullName evidence="8">Preprotein translocase YidC</fullName>
    </submittedName>
</protein>
<dbReference type="PROSITE" id="PS50983">
    <property type="entry name" value="FE_B12_PBP"/>
    <property type="match status" value="1"/>
</dbReference>
<evidence type="ECO:0000256" key="5">
    <source>
        <dbReference type="ARBA" id="ARBA00022729"/>
    </source>
</evidence>
<accession>A0A2G1MHJ7</accession>
<evidence type="ECO:0000256" key="1">
    <source>
        <dbReference type="ARBA" id="ARBA00004196"/>
    </source>
</evidence>